<accession>A0AAN4VY52</accession>
<organism evidence="1 2">
    <name type="scientific">Persicobacter diffluens</name>
    <dbReference type="NCBI Taxonomy" id="981"/>
    <lineage>
        <taxon>Bacteria</taxon>
        <taxon>Pseudomonadati</taxon>
        <taxon>Bacteroidota</taxon>
        <taxon>Cytophagia</taxon>
        <taxon>Cytophagales</taxon>
        <taxon>Persicobacteraceae</taxon>
        <taxon>Persicobacter</taxon>
    </lineage>
</organism>
<keyword evidence="2" id="KW-1185">Reference proteome</keyword>
<comment type="caution">
    <text evidence="1">The sequence shown here is derived from an EMBL/GenBank/DDBJ whole genome shotgun (WGS) entry which is preliminary data.</text>
</comment>
<dbReference type="AlphaFoldDB" id="A0AAN4VY52"/>
<evidence type="ECO:0000313" key="1">
    <source>
        <dbReference type="EMBL" id="GJM61399.1"/>
    </source>
</evidence>
<name>A0AAN4VY52_9BACT</name>
<sequence>MSCYSIAKVVACQEWKRNCSNEYKFNRSSYKYNKRWVAFKSILYYSSMALAA</sequence>
<gene>
    <name evidence="1" type="ORF">PEDI_19510</name>
</gene>
<proteinExistence type="predicted"/>
<dbReference type="EMBL" id="BQKE01000001">
    <property type="protein sequence ID" value="GJM61399.1"/>
    <property type="molecule type" value="Genomic_DNA"/>
</dbReference>
<dbReference type="Proteomes" id="UP001310022">
    <property type="component" value="Unassembled WGS sequence"/>
</dbReference>
<reference evidence="1 2" key="1">
    <citation type="submission" date="2021-12" db="EMBL/GenBank/DDBJ databases">
        <title>Genome sequencing of bacteria with rrn-lacking chromosome and rrn-plasmid.</title>
        <authorList>
            <person name="Anda M."/>
            <person name="Iwasaki W."/>
        </authorList>
    </citation>
    <scope>NUCLEOTIDE SEQUENCE [LARGE SCALE GENOMIC DNA]</scope>
    <source>
        <strain evidence="1 2">NBRC 15940</strain>
    </source>
</reference>
<evidence type="ECO:0000313" key="2">
    <source>
        <dbReference type="Proteomes" id="UP001310022"/>
    </source>
</evidence>
<protein>
    <submittedName>
        <fullName evidence="1">Uncharacterized protein</fullName>
    </submittedName>
</protein>